<feature type="domain" description="DUF4116" evidence="1">
    <location>
        <begin position="102"/>
        <end position="143"/>
    </location>
</feature>
<dbReference type="EMBL" id="DAEPXK010000076">
    <property type="protein sequence ID" value="HBH1544360.1"/>
    <property type="molecule type" value="Genomic_DNA"/>
</dbReference>
<dbReference type="Pfam" id="PF13475">
    <property type="entry name" value="DUF4116"/>
    <property type="match status" value="2"/>
</dbReference>
<dbReference type="RefSeq" id="WP_009899183.1">
    <property type="nucleotide sequence ID" value="NZ_FUQT01000003.1"/>
</dbReference>
<reference evidence="2" key="1">
    <citation type="journal article" date="2018" name="Genome Biol.">
        <title>SKESA: strategic k-mer extension for scrupulous assemblies.</title>
        <authorList>
            <person name="Souvorov A."/>
            <person name="Agarwala R."/>
            <person name="Lipman D.J."/>
        </authorList>
    </citation>
    <scope>NUCLEOTIDE SEQUENCE</scope>
    <source>
        <strain evidence="2">HN1000</strain>
    </source>
</reference>
<evidence type="ECO:0000259" key="1">
    <source>
        <dbReference type="Pfam" id="PF13475"/>
    </source>
</evidence>
<accession>A0AAN5VPX0</accession>
<dbReference type="InterPro" id="IPR025197">
    <property type="entry name" value="DUF4116"/>
</dbReference>
<evidence type="ECO:0000313" key="2">
    <source>
        <dbReference type="EMBL" id="HBH1544360.1"/>
    </source>
</evidence>
<dbReference type="Proteomes" id="UP000878956">
    <property type="component" value="Unassembled WGS sequence"/>
</dbReference>
<gene>
    <name evidence="2" type="ORF">KRM00_003909</name>
</gene>
<protein>
    <submittedName>
        <fullName evidence="2">DUF4116 domain-containing protein</fullName>
    </submittedName>
</protein>
<organism evidence="2 3">
    <name type="scientific">Clostridioides difficile</name>
    <name type="common">Peptoclostridium difficile</name>
    <dbReference type="NCBI Taxonomy" id="1496"/>
    <lineage>
        <taxon>Bacteria</taxon>
        <taxon>Bacillati</taxon>
        <taxon>Bacillota</taxon>
        <taxon>Clostridia</taxon>
        <taxon>Peptostreptococcales</taxon>
        <taxon>Peptostreptococcaceae</taxon>
        <taxon>Clostridioides</taxon>
    </lineage>
</organism>
<evidence type="ECO:0000313" key="3">
    <source>
        <dbReference type="Proteomes" id="UP000878956"/>
    </source>
</evidence>
<reference evidence="2" key="2">
    <citation type="submission" date="2021-06" db="EMBL/GenBank/DDBJ databases">
        <authorList>
            <consortium name="NCBI Pathogen Detection Project"/>
        </authorList>
    </citation>
    <scope>NUCLEOTIDE SEQUENCE</scope>
    <source>
        <strain evidence="2">HN1000</strain>
    </source>
</reference>
<proteinExistence type="predicted"/>
<comment type="caution">
    <text evidence="2">The sequence shown here is derived from an EMBL/GenBank/DDBJ whole genome shotgun (WGS) entry which is preliminary data.</text>
</comment>
<dbReference type="AlphaFoldDB" id="A0AAN5VPX0"/>
<feature type="domain" description="DUF4116" evidence="1">
    <location>
        <begin position="144"/>
        <end position="183"/>
    </location>
</feature>
<name>A0AAN5VPX0_CLODI</name>
<sequence length="295" mass="34826">MNKYEADLKMVKEDGYYLRTVKKQNYELCLQAIDNWGPAIQFIRWKTINLSKLQRNNLYKKAVSKDGELLKYVKKQTEEICLLAVRENPWALIHVKRQTERICIEAVKQWGTILQFVKKQTPKICLEAVKQNSFALYYVKKQFEEVCIEAVKQDGDALKYIKKQTKELCLRAIENDVCSLQYVKWAELNLTEFEVDEIYKFALTQTSRALTYIKNKDKYIKMFNIKFSKNNRKVTAINIDGEWLFTIGCQENITKDEFMKRIYNEGGGFDLKAGKNVHRQEYLVFLDQFPDKEAV</sequence>